<keyword evidence="2 5" id="KW-0547">Nucleotide-binding</keyword>
<dbReference type="Gene3D" id="1.10.510.10">
    <property type="entry name" value="Transferase(Phosphotransferase) domain 1"/>
    <property type="match status" value="1"/>
</dbReference>
<evidence type="ECO:0000259" key="7">
    <source>
        <dbReference type="PROSITE" id="PS50011"/>
    </source>
</evidence>
<dbReference type="PANTHER" id="PTHR43289">
    <property type="entry name" value="MITOGEN-ACTIVATED PROTEIN KINASE KINASE KINASE 20-RELATED"/>
    <property type="match status" value="1"/>
</dbReference>
<evidence type="ECO:0000313" key="9">
    <source>
        <dbReference type="Proteomes" id="UP001500751"/>
    </source>
</evidence>
<feature type="compositionally biased region" description="Polar residues" evidence="6">
    <location>
        <begin position="456"/>
        <end position="466"/>
    </location>
</feature>
<dbReference type="Pfam" id="PF13360">
    <property type="entry name" value="PQQ_2"/>
    <property type="match status" value="2"/>
</dbReference>
<dbReference type="RefSeq" id="WP_344669335.1">
    <property type="nucleotide sequence ID" value="NZ_BAAAQN010000046.1"/>
</dbReference>
<gene>
    <name evidence="8" type="ORF">GCM10009839_63120</name>
</gene>
<sequence>MQPLDAGDPTRIGPYAILGVLGSGGMGKVYLGRSTGGRTVAVKAVRPELADDAGFRIRFRNEVEAAKSVSGAFTAAVVDADTEAPVPWFATAYIAGISLGDAVQRHGPLPEPALRTLAAGLTEAISAIHRTGIIHRDLKPANVLLALDGPYVIDFGITRATEGTALTTAGTVMGSPGFMSPEQASGIRVGPETDLFSLGATLVFAATGRSPFGDGPTPALLYRVVSTDPDITGVPDSLLDMIRACLSKEPARRPTTQQIADYLAHNAPAPTTGGWLPPDYTDAIVAASAVMTHMGTATGPAGHLNPTKPEYGPNQGYGTGPNQTTPPHGAYAQQYGPTAQSGVMGVGPGPNGQGGPGGPGGGKLSRRALVGLVGGGVVVLGGGTAAAIALSGDKNSPVADPTTSSGPTTAGSSGPTSGPPTSGGSSSAAAPTTADTAPTTTNPPLQDPNNPPQTTMGGNQAATSWTAQTTDQIWGTALSKDVLLLLGTEKTHGLNMQGQTKWPDIDCGSGTVGILTALEGDTVYTSGMNHVGDEPVYAIDMATGKVLWTLPQADRQWSPQGAAGVLGDQIIITANINVQGDGVFAVDKNKHTLLWKANTPKIGSVHVPPKGNLIFVGAKTAGNDNTNTITALDVTAGGKESWHYDQKYGVFGSAGEDFFAATDKFVFIGGQKLTALNIANGTLAWEAKIGDPDGSPSLVNIPILDGKGRVLVTADEYLAAVDATTGKILWQAKGPNQFQIDSPFAAADGNVYCVDYKGTLYAVDASSGAPKWLYANALLASQSPTTITAGNGKVFYTAGQAVMAFNATGK</sequence>
<dbReference type="SMART" id="SM00564">
    <property type="entry name" value="PQQ"/>
    <property type="match status" value="6"/>
</dbReference>
<dbReference type="CDD" id="cd14014">
    <property type="entry name" value="STKc_PknB_like"/>
    <property type="match status" value="1"/>
</dbReference>
<keyword evidence="1" id="KW-0808">Transferase</keyword>
<reference evidence="8 9" key="1">
    <citation type="journal article" date="2019" name="Int. J. Syst. Evol. Microbiol.">
        <title>The Global Catalogue of Microorganisms (GCM) 10K type strain sequencing project: providing services to taxonomists for standard genome sequencing and annotation.</title>
        <authorList>
            <consortium name="The Broad Institute Genomics Platform"/>
            <consortium name="The Broad Institute Genome Sequencing Center for Infectious Disease"/>
            <person name="Wu L."/>
            <person name="Ma J."/>
        </authorList>
    </citation>
    <scope>NUCLEOTIDE SEQUENCE [LARGE SCALE GENOMIC DNA]</scope>
    <source>
        <strain evidence="8 9">JCM 16014</strain>
    </source>
</reference>
<dbReference type="PANTHER" id="PTHR43289:SF34">
    <property type="entry name" value="SERINE_THREONINE-PROTEIN KINASE YBDM-RELATED"/>
    <property type="match status" value="1"/>
</dbReference>
<evidence type="ECO:0000256" key="3">
    <source>
        <dbReference type="ARBA" id="ARBA00022777"/>
    </source>
</evidence>
<dbReference type="InterPro" id="IPR008271">
    <property type="entry name" value="Ser/Thr_kinase_AS"/>
</dbReference>
<evidence type="ECO:0000256" key="4">
    <source>
        <dbReference type="ARBA" id="ARBA00022840"/>
    </source>
</evidence>
<keyword evidence="3" id="KW-0418">Kinase</keyword>
<dbReference type="SUPFAM" id="SSF50998">
    <property type="entry name" value="Quinoprotein alcohol dehydrogenase-like"/>
    <property type="match status" value="1"/>
</dbReference>
<dbReference type="PROSITE" id="PS50011">
    <property type="entry name" value="PROTEIN_KINASE_DOM"/>
    <property type="match status" value="1"/>
</dbReference>
<evidence type="ECO:0000256" key="2">
    <source>
        <dbReference type="ARBA" id="ARBA00022741"/>
    </source>
</evidence>
<feature type="region of interest" description="Disordered" evidence="6">
    <location>
        <begin position="392"/>
        <end position="466"/>
    </location>
</feature>
<evidence type="ECO:0000313" key="8">
    <source>
        <dbReference type="EMBL" id="GAA2048794.1"/>
    </source>
</evidence>
<dbReference type="InterPro" id="IPR000719">
    <property type="entry name" value="Prot_kinase_dom"/>
</dbReference>
<dbReference type="EMBL" id="BAAAQN010000046">
    <property type="protein sequence ID" value="GAA2048794.1"/>
    <property type="molecule type" value="Genomic_DNA"/>
</dbReference>
<dbReference type="InterPro" id="IPR017441">
    <property type="entry name" value="Protein_kinase_ATP_BS"/>
</dbReference>
<keyword evidence="4 5" id="KW-0067">ATP-binding</keyword>
<evidence type="ECO:0000256" key="6">
    <source>
        <dbReference type="SAM" id="MobiDB-lite"/>
    </source>
</evidence>
<accession>A0ABN2V1Q1</accession>
<dbReference type="Pfam" id="PF00069">
    <property type="entry name" value="Pkinase"/>
    <property type="match status" value="1"/>
</dbReference>
<keyword evidence="9" id="KW-1185">Reference proteome</keyword>
<name>A0ABN2V1Q1_9ACTN</name>
<evidence type="ECO:0000256" key="1">
    <source>
        <dbReference type="ARBA" id="ARBA00022679"/>
    </source>
</evidence>
<dbReference type="InterPro" id="IPR018391">
    <property type="entry name" value="PQQ_b-propeller_rpt"/>
</dbReference>
<dbReference type="Gene3D" id="2.130.10.10">
    <property type="entry name" value="YVTN repeat-like/Quinoprotein amine dehydrogenase"/>
    <property type="match status" value="1"/>
</dbReference>
<feature type="region of interest" description="Disordered" evidence="6">
    <location>
        <begin position="298"/>
        <end position="363"/>
    </location>
</feature>
<protein>
    <recommendedName>
        <fullName evidence="7">Protein kinase domain-containing protein</fullName>
    </recommendedName>
</protein>
<feature type="compositionally biased region" description="Gly residues" evidence="6">
    <location>
        <begin position="344"/>
        <end position="363"/>
    </location>
</feature>
<dbReference type="Proteomes" id="UP001500751">
    <property type="component" value="Unassembled WGS sequence"/>
</dbReference>
<evidence type="ECO:0000256" key="5">
    <source>
        <dbReference type="PROSITE-ProRule" id="PRU10141"/>
    </source>
</evidence>
<dbReference type="PROSITE" id="PS00107">
    <property type="entry name" value="PROTEIN_KINASE_ATP"/>
    <property type="match status" value="1"/>
</dbReference>
<dbReference type="Gene3D" id="3.30.200.20">
    <property type="entry name" value="Phosphorylase Kinase, domain 1"/>
    <property type="match status" value="1"/>
</dbReference>
<dbReference type="Gene3D" id="2.40.10.480">
    <property type="match status" value="1"/>
</dbReference>
<dbReference type="InterPro" id="IPR011047">
    <property type="entry name" value="Quinoprotein_ADH-like_sf"/>
</dbReference>
<dbReference type="PROSITE" id="PS00108">
    <property type="entry name" value="PROTEIN_KINASE_ST"/>
    <property type="match status" value="1"/>
</dbReference>
<dbReference type="SMART" id="SM00220">
    <property type="entry name" value="S_TKc"/>
    <property type="match status" value="1"/>
</dbReference>
<comment type="caution">
    <text evidence="8">The sequence shown here is derived from an EMBL/GenBank/DDBJ whole genome shotgun (WGS) entry which is preliminary data.</text>
</comment>
<organism evidence="8 9">
    <name type="scientific">Catenulispora yoronensis</name>
    <dbReference type="NCBI Taxonomy" id="450799"/>
    <lineage>
        <taxon>Bacteria</taxon>
        <taxon>Bacillati</taxon>
        <taxon>Actinomycetota</taxon>
        <taxon>Actinomycetes</taxon>
        <taxon>Catenulisporales</taxon>
        <taxon>Catenulisporaceae</taxon>
        <taxon>Catenulispora</taxon>
    </lineage>
</organism>
<proteinExistence type="predicted"/>
<dbReference type="InterPro" id="IPR011009">
    <property type="entry name" value="Kinase-like_dom_sf"/>
</dbReference>
<feature type="binding site" evidence="5">
    <location>
        <position position="43"/>
    </location>
    <ligand>
        <name>ATP</name>
        <dbReference type="ChEBI" id="CHEBI:30616"/>
    </ligand>
</feature>
<dbReference type="SUPFAM" id="SSF56112">
    <property type="entry name" value="Protein kinase-like (PK-like)"/>
    <property type="match status" value="1"/>
</dbReference>
<feature type="compositionally biased region" description="Low complexity" evidence="6">
    <location>
        <begin position="399"/>
        <end position="444"/>
    </location>
</feature>
<dbReference type="InterPro" id="IPR002372">
    <property type="entry name" value="PQQ_rpt_dom"/>
</dbReference>
<dbReference type="InterPro" id="IPR015943">
    <property type="entry name" value="WD40/YVTN_repeat-like_dom_sf"/>
</dbReference>
<feature type="domain" description="Protein kinase" evidence="7">
    <location>
        <begin position="15"/>
        <end position="268"/>
    </location>
</feature>